<keyword evidence="2" id="KW-1185">Reference proteome</keyword>
<dbReference type="EMBL" id="VFPA01000002">
    <property type="protein sequence ID" value="TQM11149.1"/>
    <property type="molecule type" value="Genomic_DNA"/>
</dbReference>
<gene>
    <name evidence="1" type="ORF">FB558_3701</name>
</gene>
<evidence type="ECO:0000313" key="1">
    <source>
        <dbReference type="EMBL" id="TQM11149.1"/>
    </source>
</evidence>
<organism evidence="1 2">
    <name type="scientific">Pseudonocardia kunmingensis</name>
    <dbReference type="NCBI Taxonomy" id="630975"/>
    <lineage>
        <taxon>Bacteria</taxon>
        <taxon>Bacillati</taxon>
        <taxon>Actinomycetota</taxon>
        <taxon>Actinomycetes</taxon>
        <taxon>Pseudonocardiales</taxon>
        <taxon>Pseudonocardiaceae</taxon>
        <taxon>Pseudonocardia</taxon>
    </lineage>
</organism>
<evidence type="ECO:0008006" key="3">
    <source>
        <dbReference type="Google" id="ProtNLM"/>
    </source>
</evidence>
<accession>A0A543DPB3</accession>
<dbReference type="AlphaFoldDB" id="A0A543DPB3"/>
<name>A0A543DPB3_9PSEU</name>
<dbReference type="Proteomes" id="UP000315677">
    <property type="component" value="Unassembled WGS sequence"/>
</dbReference>
<evidence type="ECO:0000313" key="2">
    <source>
        <dbReference type="Proteomes" id="UP000315677"/>
    </source>
</evidence>
<sequence length="154" mass="15549">MLDLPAPAVRMSVSELAFVGVPVWLWIDPGPQGTGPLSATATAGASQVTATARLVAVEWTMGPPGAQVRCAGPGTPWAGQSGPSPDCGYTYELRSLPERTGGTGRWPVVATGIWQVDWSGVSGGAPVSGGQTVLLTAEQPLAVGEVQVLVDGGG</sequence>
<reference evidence="1 2" key="1">
    <citation type="submission" date="2019-06" db="EMBL/GenBank/DDBJ databases">
        <title>Sequencing the genomes of 1000 actinobacteria strains.</title>
        <authorList>
            <person name="Klenk H.-P."/>
        </authorList>
    </citation>
    <scope>NUCLEOTIDE SEQUENCE [LARGE SCALE GENOMIC DNA]</scope>
    <source>
        <strain evidence="1 2">DSM 45301</strain>
    </source>
</reference>
<comment type="caution">
    <text evidence="1">The sequence shown here is derived from an EMBL/GenBank/DDBJ whole genome shotgun (WGS) entry which is preliminary data.</text>
</comment>
<proteinExistence type="predicted"/>
<protein>
    <recommendedName>
        <fullName evidence="3">ATP/GTP-binding protein</fullName>
    </recommendedName>
</protein>